<dbReference type="PANTHER" id="PTHR43540">
    <property type="entry name" value="PEROXYUREIDOACRYLATE/UREIDOACRYLATE AMIDOHYDROLASE-RELATED"/>
    <property type="match status" value="1"/>
</dbReference>
<gene>
    <name evidence="3" type="ORF">PtoMrB4_34160</name>
</gene>
<dbReference type="EMBL" id="AP022642">
    <property type="protein sequence ID" value="BCA29439.1"/>
    <property type="molecule type" value="Genomic_DNA"/>
</dbReference>
<dbReference type="InterPro" id="IPR000868">
    <property type="entry name" value="Isochorismatase-like_dom"/>
</dbReference>
<reference evidence="3 4" key="1">
    <citation type="journal article" date="2020" name="Microbiol. Resour. Announc.">
        <title>Complete genome sequence of Pseudomonas otitidis strain MrB4, isolated from Lake Biwa in Japan.</title>
        <authorList>
            <person name="Miyazaki K."/>
            <person name="Hase E."/>
            <person name="Maruya T."/>
        </authorList>
    </citation>
    <scope>NUCLEOTIDE SEQUENCE [LARGE SCALE GENOMIC DNA]</scope>
    <source>
        <strain evidence="3 4">MrB4</strain>
    </source>
</reference>
<dbReference type="KEGG" id="poj:PtoMrB4_34160"/>
<dbReference type="CDD" id="cd01014">
    <property type="entry name" value="nicotinamidase_related"/>
    <property type="match status" value="1"/>
</dbReference>
<dbReference type="InterPro" id="IPR036380">
    <property type="entry name" value="Isochorismatase-like_sf"/>
</dbReference>
<dbReference type="GeneID" id="57398633"/>
<dbReference type="PANTHER" id="PTHR43540:SF14">
    <property type="entry name" value="ISOCHORISMATASE"/>
    <property type="match status" value="1"/>
</dbReference>
<evidence type="ECO:0000259" key="2">
    <source>
        <dbReference type="Pfam" id="PF00857"/>
    </source>
</evidence>
<dbReference type="RefSeq" id="WP_172434026.1">
    <property type="nucleotide sequence ID" value="NZ_AP022642.1"/>
</dbReference>
<dbReference type="AlphaFoldDB" id="A0A679GPI3"/>
<evidence type="ECO:0000313" key="4">
    <source>
        <dbReference type="Proteomes" id="UP000501237"/>
    </source>
</evidence>
<name>A0A679GPI3_9GAMM</name>
<dbReference type="Proteomes" id="UP000501237">
    <property type="component" value="Chromosome"/>
</dbReference>
<dbReference type="InterPro" id="IPR050272">
    <property type="entry name" value="Isochorismatase-like_hydrls"/>
</dbReference>
<feature type="domain" description="Isochorismatase-like" evidence="2">
    <location>
        <begin position="3"/>
        <end position="140"/>
    </location>
</feature>
<keyword evidence="1" id="KW-0378">Hydrolase</keyword>
<dbReference type="Pfam" id="PF00857">
    <property type="entry name" value="Isochorismatase"/>
    <property type="match status" value="1"/>
</dbReference>
<protein>
    <submittedName>
        <fullName evidence="3">Isochorismatase</fullName>
    </submittedName>
</protein>
<evidence type="ECO:0000256" key="1">
    <source>
        <dbReference type="ARBA" id="ARBA00022801"/>
    </source>
</evidence>
<organism evidence="3 4">
    <name type="scientific">Metapseudomonas otitidis</name>
    <dbReference type="NCBI Taxonomy" id="319939"/>
    <lineage>
        <taxon>Bacteria</taxon>
        <taxon>Pseudomonadati</taxon>
        <taxon>Pseudomonadota</taxon>
        <taxon>Gammaproteobacteria</taxon>
        <taxon>Pseudomonadales</taxon>
        <taxon>Pseudomonadaceae</taxon>
        <taxon>Metapseudomonas</taxon>
    </lineage>
</organism>
<proteinExistence type="predicted"/>
<sequence length="180" mass="19624">MHALLVLDVQVGLVHGQERLWRCTELLHTLNTLMERARDAGAPIYLARHVGMAGSPFAADSPLTALAPELQLQGTETVFEKQRPNAFVLTGLAESLRERGVTGLVVSGLKTQYCVDSTCRAARDLGFDTVLVADGHTCSDTPWMTAEAIIKHHNATLDGAFCRLVEAEAWRFDPEVATGR</sequence>
<dbReference type="Gene3D" id="3.40.50.850">
    <property type="entry name" value="Isochorismatase-like"/>
    <property type="match status" value="1"/>
</dbReference>
<evidence type="ECO:0000313" key="3">
    <source>
        <dbReference type="EMBL" id="BCA29439.1"/>
    </source>
</evidence>
<dbReference type="SUPFAM" id="SSF52499">
    <property type="entry name" value="Isochorismatase-like hydrolases"/>
    <property type="match status" value="1"/>
</dbReference>
<accession>A0A679GPI3</accession>
<dbReference type="GO" id="GO:0016787">
    <property type="term" value="F:hydrolase activity"/>
    <property type="evidence" value="ECO:0007669"/>
    <property type="project" value="UniProtKB-KW"/>
</dbReference>